<organism evidence="2 3">
    <name type="scientific">Agromyces neolithicus</name>
    <dbReference type="NCBI Taxonomy" id="269420"/>
    <lineage>
        <taxon>Bacteria</taxon>
        <taxon>Bacillati</taxon>
        <taxon>Actinomycetota</taxon>
        <taxon>Actinomycetes</taxon>
        <taxon>Micrococcales</taxon>
        <taxon>Microbacteriaceae</taxon>
        <taxon>Agromyces</taxon>
    </lineage>
</organism>
<feature type="region of interest" description="Disordered" evidence="1">
    <location>
        <begin position="211"/>
        <end position="236"/>
    </location>
</feature>
<dbReference type="InterPro" id="IPR009351">
    <property type="entry name" value="AlkZ-like"/>
</dbReference>
<dbReference type="PANTHER" id="PTHR30528:SF0">
    <property type="entry name" value="CYTOPLASMIC PROTEIN"/>
    <property type="match status" value="1"/>
</dbReference>
<dbReference type="Proteomes" id="UP001500002">
    <property type="component" value="Unassembled WGS sequence"/>
</dbReference>
<accession>A0ABP4Y6V4</accession>
<evidence type="ECO:0000313" key="2">
    <source>
        <dbReference type="EMBL" id="GAA1802307.1"/>
    </source>
</evidence>
<dbReference type="PANTHER" id="PTHR30528">
    <property type="entry name" value="CYTOPLASMIC PROTEIN"/>
    <property type="match status" value="1"/>
</dbReference>
<evidence type="ECO:0000256" key="1">
    <source>
        <dbReference type="SAM" id="MobiDB-lite"/>
    </source>
</evidence>
<name>A0ABP4Y6V4_9MICO</name>
<comment type="caution">
    <text evidence="2">The sequence shown here is derived from an EMBL/GenBank/DDBJ whole genome shotgun (WGS) entry which is preliminary data.</text>
</comment>
<dbReference type="RefSeq" id="WP_344293675.1">
    <property type="nucleotide sequence ID" value="NZ_BAAANJ010000002.1"/>
</dbReference>
<evidence type="ECO:0000313" key="3">
    <source>
        <dbReference type="Proteomes" id="UP001500002"/>
    </source>
</evidence>
<dbReference type="EMBL" id="BAAANJ010000002">
    <property type="protein sequence ID" value="GAA1802307.1"/>
    <property type="molecule type" value="Genomic_DNA"/>
</dbReference>
<keyword evidence="3" id="KW-1185">Reference proteome</keyword>
<reference evidence="3" key="1">
    <citation type="journal article" date="2019" name="Int. J. Syst. Evol. Microbiol.">
        <title>The Global Catalogue of Microorganisms (GCM) 10K type strain sequencing project: providing services to taxonomists for standard genome sequencing and annotation.</title>
        <authorList>
            <consortium name="The Broad Institute Genomics Platform"/>
            <consortium name="The Broad Institute Genome Sequencing Center for Infectious Disease"/>
            <person name="Wu L."/>
            <person name="Ma J."/>
        </authorList>
    </citation>
    <scope>NUCLEOTIDE SEQUENCE [LARGE SCALE GENOMIC DNA]</scope>
    <source>
        <strain evidence="3">JCM 14322</strain>
    </source>
</reference>
<dbReference type="Pfam" id="PF06224">
    <property type="entry name" value="AlkZ-like"/>
    <property type="match status" value="1"/>
</dbReference>
<protein>
    <submittedName>
        <fullName evidence="2">Winged helix-turn-helix domain-containing protein</fullName>
    </submittedName>
</protein>
<gene>
    <name evidence="2" type="ORF">GCM10009749_08020</name>
</gene>
<sequence length="373" mass="41545">MEPHRLALGEARRIAITAQRLTADRPFDVVGLVHDLTVLQVDPIAAIAPSADLVAWSRLGEAYRPEHLTSALEIDRTLVELTAMIRPMSDLPLYRGMFTPWASTDTVQRWFTANEGFARDVAALLERSGPLPSKEIPDTSTVSWASSGWTTERHVTQMLELLAMRGDVAIAGRRGRERVWDVPERVYPAGLEALDPEDARRRRDERRLGALGIARSKSARTPNEPNDVGDTGEPAVVDGVKGTWQVDPRVLAAVREHPFEGRTALLSPFDRLIHDRKRTLELFGFDYALEMYKPAAKRQWGYYALPILHGDRLVGKLDAAADRAAGMLVVHAIHEDEPFGPALRRAVDDEVEALGRWLGLGVDTGMPRAPRRR</sequence>
<proteinExistence type="predicted"/>